<dbReference type="FunFam" id="3.20.20.70:FF:000029">
    <property type="entry name" value="L-lactate dehydrogenase"/>
    <property type="match status" value="1"/>
</dbReference>
<evidence type="ECO:0000256" key="3">
    <source>
        <dbReference type="ARBA" id="ARBA00022643"/>
    </source>
</evidence>
<dbReference type="AlphaFoldDB" id="A0A1G9UFH5"/>
<sequence>MVDDEDASTPYGRHRQTSVYTTGMLTGSVPDLPADPDRLAERAREELDGRAYDYVAGGAGGESTMRANRRAFDDYRIGPRVMRDTGTRDLSTTVPGQEFAAPVLLAPIGAQGIVHEDGDLASARAAAQWDVPYVCSTQASEPLEDVADALGETPKWFQLYASEDRELTRSLVQRAEDAGYDAIVVTLDTPHLGWRERDLDRGFLPFLDGDGIANYTSDPVFRDRLAQPPEENPRAAAQEFVQVFSDATLTWDDLAWIAELTDLPVVVKGILHPDDASAALDNGARGVVVSNHGGRQVDNAVAALDQLPGIVEAVDEEATVVFDSGIRRGADALVALALGADAVSVGRPWVYGLALAGEDGVATVCENFLADLDLTVALAGYDAVDDVDESTIRSS</sequence>
<proteinExistence type="inferred from homology"/>
<evidence type="ECO:0000256" key="5">
    <source>
        <dbReference type="ARBA" id="ARBA00024042"/>
    </source>
</evidence>
<comment type="cofactor">
    <cofactor evidence="1">
        <name>FMN</name>
        <dbReference type="ChEBI" id="CHEBI:58210"/>
    </cofactor>
</comment>
<dbReference type="GO" id="GO:0016853">
    <property type="term" value="F:isomerase activity"/>
    <property type="evidence" value="ECO:0007669"/>
    <property type="project" value="UniProtKB-KW"/>
</dbReference>
<dbReference type="GO" id="GO:0010181">
    <property type="term" value="F:FMN binding"/>
    <property type="evidence" value="ECO:0007669"/>
    <property type="project" value="InterPro"/>
</dbReference>
<keyword evidence="7" id="KW-0413">Isomerase</keyword>
<dbReference type="GO" id="GO:0016614">
    <property type="term" value="F:oxidoreductase activity, acting on CH-OH group of donors"/>
    <property type="evidence" value="ECO:0007669"/>
    <property type="project" value="UniProtKB-ARBA"/>
</dbReference>
<evidence type="ECO:0000256" key="1">
    <source>
        <dbReference type="ARBA" id="ARBA00001917"/>
    </source>
</evidence>
<keyword evidence="4" id="KW-0560">Oxidoreductase</keyword>
<evidence type="ECO:0000256" key="2">
    <source>
        <dbReference type="ARBA" id="ARBA00022630"/>
    </source>
</evidence>
<evidence type="ECO:0000256" key="4">
    <source>
        <dbReference type="ARBA" id="ARBA00023002"/>
    </source>
</evidence>
<evidence type="ECO:0000313" key="8">
    <source>
        <dbReference type="Proteomes" id="UP000199370"/>
    </source>
</evidence>
<keyword evidence="2" id="KW-0285">Flavoprotein</keyword>
<dbReference type="InterPro" id="IPR013785">
    <property type="entry name" value="Aldolase_TIM"/>
</dbReference>
<dbReference type="PANTHER" id="PTHR10578:SF143">
    <property type="entry name" value="FMN-DEPENDENT ALPHA-HYDROXY ACID DEHYDROGENASE PB1A11.03"/>
    <property type="match status" value="1"/>
</dbReference>
<dbReference type="PROSITE" id="PS00557">
    <property type="entry name" value="FMN_HYDROXY_ACID_DH_1"/>
    <property type="match status" value="1"/>
</dbReference>
<dbReference type="RefSeq" id="WP_089731873.1">
    <property type="nucleotide sequence ID" value="NZ_FNIA01000004.1"/>
</dbReference>
<dbReference type="Pfam" id="PF01070">
    <property type="entry name" value="FMN_dh"/>
    <property type="match status" value="1"/>
</dbReference>
<evidence type="ECO:0000259" key="6">
    <source>
        <dbReference type="PROSITE" id="PS51349"/>
    </source>
</evidence>
<dbReference type="InterPro" id="IPR000262">
    <property type="entry name" value="FMN-dep_DH"/>
</dbReference>
<dbReference type="InterPro" id="IPR037396">
    <property type="entry name" value="FMN_HAD"/>
</dbReference>
<keyword evidence="3" id="KW-0288">FMN</keyword>
<comment type="similarity">
    <text evidence="5">Belongs to the FMN-dependent alpha-hydroxy acid dehydrogenase family.</text>
</comment>
<dbReference type="EMBL" id="FNIA01000004">
    <property type="protein sequence ID" value="SDM58573.1"/>
    <property type="molecule type" value="Genomic_DNA"/>
</dbReference>
<dbReference type="PANTHER" id="PTHR10578">
    <property type="entry name" value="S -2-HYDROXY-ACID OXIDASE-RELATED"/>
    <property type="match status" value="1"/>
</dbReference>
<feature type="domain" description="FMN hydroxy acid dehydrogenase" evidence="6">
    <location>
        <begin position="28"/>
        <end position="395"/>
    </location>
</feature>
<dbReference type="Gene3D" id="3.20.20.70">
    <property type="entry name" value="Aldolase class I"/>
    <property type="match status" value="1"/>
</dbReference>
<dbReference type="Proteomes" id="UP000199370">
    <property type="component" value="Unassembled WGS sequence"/>
</dbReference>
<dbReference type="STRING" id="996166.SAMN05192554_10496"/>
<gene>
    <name evidence="7" type="ORF">SAMN05192554_10496</name>
</gene>
<name>A0A1G9UFH5_9EURY</name>
<evidence type="ECO:0000313" key="7">
    <source>
        <dbReference type="EMBL" id="SDM58573.1"/>
    </source>
</evidence>
<dbReference type="SUPFAM" id="SSF51395">
    <property type="entry name" value="FMN-linked oxidoreductases"/>
    <property type="match status" value="1"/>
</dbReference>
<protein>
    <submittedName>
        <fullName evidence="7">Isopentenyl-diphosphate delta-isomerase</fullName>
    </submittedName>
</protein>
<dbReference type="InterPro" id="IPR008259">
    <property type="entry name" value="FMN_hydac_DH_AS"/>
</dbReference>
<dbReference type="InterPro" id="IPR012133">
    <property type="entry name" value="Alpha-hydoxy_acid_DH_FMN"/>
</dbReference>
<dbReference type="PIRSF" id="PIRSF000138">
    <property type="entry name" value="Al-hdrx_acd_dh"/>
    <property type="match status" value="1"/>
</dbReference>
<accession>A0A1G9UFH5</accession>
<keyword evidence="8" id="KW-1185">Reference proteome</keyword>
<dbReference type="OrthoDB" id="56968at2157"/>
<dbReference type="PROSITE" id="PS51349">
    <property type="entry name" value="FMN_HYDROXY_ACID_DH_2"/>
    <property type="match status" value="1"/>
</dbReference>
<reference evidence="7 8" key="1">
    <citation type="submission" date="2016-10" db="EMBL/GenBank/DDBJ databases">
        <authorList>
            <person name="de Groot N.N."/>
        </authorList>
    </citation>
    <scope>NUCLEOTIDE SEQUENCE [LARGE SCALE GENOMIC DNA]</scope>
    <source>
        <strain evidence="8">EB21,IBRC-M 10013,KCTC 4048</strain>
    </source>
</reference>
<organism evidence="7 8">
    <name type="scientific">Haloarchaeobius iranensis</name>
    <dbReference type="NCBI Taxonomy" id="996166"/>
    <lineage>
        <taxon>Archaea</taxon>
        <taxon>Methanobacteriati</taxon>
        <taxon>Methanobacteriota</taxon>
        <taxon>Stenosarchaea group</taxon>
        <taxon>Halobacteria</taxon>
        <taxon>Halobacteriales</taxon>
        <taxon>Halorubellaceae</taxon>
        <taxon>Haloarchaeobius</taxon>
    </lineage>
</organism>